<accession>A0A0A9HDV9</accession>
<reference evidence="1" key="1">
    <citation type="submission" date="2014-09" db="EMBL/GenBank/DDBJ databases">
        <authorList>
            <person name="Magalhaes I.L.F."/>
            <person name="Oliveira U."/>
            <person name="Santos F.R."/>
            <person name="Vidigal T.H.D.A."/>
            <person name="Brescovit A.D."/>
            <person name="Santos A.J."/>
        </authorList>
    </citation>
    <scope>NUCLEOTIDE SEQUENCE</scope>
    <source>
        <tissue evidence="1">Shoot tissue taken approximately 20 cm above the soil surface</tissue>
    </source>
</reference>
<sequence>MQEESQRSTTNRHCSCCVSGCHMHAHTSQYSFFLKKTRLVPVRCNEN</sequence>
<protein>
    <submittedName>
        <fullName evidence="1">Uncharacterized protein</fullName>
    </submittedName>
</protein>
<proteinExistence type="predicted"/>
<evidence type="ECO:0000313" key="1">
    <source>
        <dbReference type="EMBL" id="JAE31068.1"/>
    </source>
</evidence>
<dbReference type="EMBL" id="GBRH01166828">
    <property type="protein sequence ID" value="JAE31068.1"/>
    <property type="molecule type" value="Transcribed_RNA"/>
</dbReference>
<reference evidence="1" key="2">
    <citation type="journal article" date="2015" name="Data Brief">
        <title>Shoot transcriptome of the giant reed, Arundo donax.</title>
        <authorList>
            <person name="Barrero R.A."/>
            <person name="Guerrero F.D."/>
            <person name="Moolhuijzen P."/>
            <person name="Goolsby J.A."/>
            <person name="Tidwell J."/>
            <person name="Bellgard S.E."/>
            <person name="Bellgard M.I."/>
        </authorList>
    </citation>
    <scope>NUCLEOTIDE SEQUENCE</scope>
    <source>
        <tissue evidence="1">Shoot tissue taken approximately 20 cm above the soil surface</tissue>
    </source>
</reference>
<name>A0A0A9HDV9_ARUDO</name>
<organism evidence="1">
    <name type="scientific">Arundo donax</name>
    <name type="common">Giant reed</name>
    <name type="synonym">Donax arundinaceus</name>
    <dbReference type="NCBI Taxonomy" id="35708"/>
    <lineage>
        <taxon>Eukaryota</taxon>
        <taxon>Viridiplantae</taxon>
        <taxon>Streptophyta</taxon>
        <taxon>Embryophyta</taxon>
        <taxon>Tracheophyta</taxon>
        <taxon>Spermatophyta</taxon>
        <taxon>Magnoliopsida</taxon>
        <taxon>Liliopsida</taxon>
        <taxon>Poales</taxon>
        <taxon>Poaceae</taxon>
        <taxon>PACMAD clade</taxon>
        <taxon>Arundinoideae</taxon>
        <taxon>Arundineae</taxon>
        <taxon>Arundo</taxon>
    </lineage>
</organism>
<dbReference type="AlphaFoldDB" id="A0A0A9HDV9"/>